<evidence type="ECO:0000313" key="3">
    <source>
        <dbReference type="Proteomes" id="UP000193685"/>
    </source>
</evidence>
<comment type="caution">
    <text evidence="2">The sequence shown here is derived from an EMBL/GenBank/DDBJ whole genome shotgun (WGS) entry which is preliminary data.</text>
</comment>
<evidence type="ECO:0000259" key="1">
    <source>
        <dbReference type="SMART" id="SM00198"/>
    </source>
</evidence>
<evidence type="ECO:0000313" key="2">
    <source>
        <dbReference type="EMBL" id="ORY74566.1"/>
    </source>
</evidence>
<organism evidence="2 3">
    <name type="scientific">Protomyces lactucae-debilis</name>
    <dbReference type="NCBI Taxonomy" id="2754530"/>
    <lineage>
        <taxon>Eukaryota</taxon>
        <taxon>Fungi</taxon>
        <taxon>Dikarya</taxon>
        <taxon>Ascomycota</taxon>
        <taxon>Taphrinomycotina</taxon>
        <taxon>Taphrinomycetes</taxon>
        <taxon>Taphrinales</taxon>
        <taxon>Protomycetaceae</taxon>
        <taxon>Protomyces</taxon>
    </lineage>
</organism>
<dbReference type="Pfam" id="PF00188">
    <property type="entry name" value="CAP"/>
    <property type="match status" value="1"/>
</dbReference>
<gene>
    <name evidence="2" type="ORF">BCR37DRAFT_352534</name>
</gene>
<dbReference type="STRING" id="56484.A0A1Y2ETR1"/>
<dbReference type="InterPro" id="IPR014044">
    <property type="entry name" value="CAP_dom"/>
</dbReference>
<dbReference type="OMA" id="FAKRGNT"/>
<dbReference type="Gene3D" id="3.40.33.10">
    <property type="entry name" value="CAP"/>
    <property type="match status" value="1"/>
</dbReference>
<dbReference type="EMBL" id="MCFI01000029">
    <property type="protein sequence ID" value="ORY74566.1"/>
    <property type="molecule type" value="Genomic_DNA"/>
</dbReference>
<dbReference type="InterPro" id="IPR018244">
    <property type="entry name" value="Allrgn_V5/Tpx1_CS"/>
</dbReference>
<dbReference type="OrthoDB" id="337038at2759"/>
<dbReference type="InterPro" id="IPR035940">
    <property type="entry name" value="CAP_sf"/>
</dbReference>
<dbReference type="SUPFAM" id="SSF55797">
    <property type="entry name" value="PR-1-like"/>
    <property type="match status" value="1"/>
</dbReference>
<proteinExistence type="predicted"/>
<accession>A0A1Y2ETR1</accession>
<protein>
    <submittedName>
        <fullName evidence="2">CAP domain-containing protein</fullName>
    </submittedName>
</protein>
<dbReference type="SMART" id="SM00198">
    <property type="entry name" value="SCP"/>
    <property type="match status" value="1"/>
</dbReference>
<name>A0A1Y2ETR1_PROLT</name>
<dbReference type="PROSITE" id="PS01009">
    <property type="entry name" value="CRISP_1"/>
    <property type="match status" value="1"/>
</dbReference>
<dbReference type="PANTHER" id="PTHR10334">
    <property type="entry name" value="CYSTEINE-RICH SECRETORY PROTEIN-RELATED"/>
    <property type="match status" value="1"/>
</dbReference>
<dbReference type="InterPro" id="IPR001283">
    <property type="entry name" value="CRISP-related"/>
</dbReference>
<dbReference type="GeneID" id="63784734"/>
<reference evidence="2 3" key="1">
    <citation type="submission" date="2016-07" db="EMBL/GenBank/DDBJ databases">
        <title>Pervasive Adenine N6-methylation of Active Genes in Fungi.</title>
        <authorList>
            <consortium name="DOE Joint Genome Institute"/>
            <person name="Mondo S.J."/>
            <person name="Dannebaum R.O."/>
            <person name="Kuo R.C."/>
            <person name="Labutti K."/>
            <person name="Haridas S."/>
            <person name="Kuo A."/>
            <person name="Salamov A."/>
            <person name="Ahrendt S.R."/>
            <person name="Lipzen A."/>
            <person name="Sullivan W."/>
            <person name="Andreopoulos W.B."/>
            <person name="Clum A."/>
            <person name="Lindquist E."/>
            <person name="Daum C."/>
            <person name="Ramamoorthy G.K."/>
            <person name="Gryganskyi A."/>
            <person name="Culley D."/>
            <person name="Magnuson J.K."/>
            <person name="James T.Y."/>
            <person name="O'Malley M.A."/>
            <person name="Stajich J.E."/>
            <person name="Spatafora J.W."/>
            <person name="Visel A."/>
            <person name="Grigoriev I.V."/>
        </authorList>
    </citation>
    <scope>NUCLEOTIDE SEQUENCE [LARGE SCALE GENOMIC DNA]</scope>
    <source>
        <strain evidence="2 3">12-1054</strain>
    </source>
</reference>
<feature type="domain" description="SCP" evidence="1">
    <location>
        <begin position="1"/>
        <end position="140"/>
    </location>
</feature>
<dbReference type="GO" id="GO:0005576">
    <property type="term" value="C:extracellular region"/>
    <property type="evidence" value="ECO:0007669"/>
    <property type="project" value="InterPro"/>
</dbReference>
<dbReference type="RefSeq" id="XP_040722040.1">
    <property type="nucleotide sequence ID" value="XM_040868135.1"/>
</dbReference>
<dbReference type="AlphaFoldDB" id="A0A1Y2ETR1"/>
<dbReference type="Proteomes" id="UP000193685">
    <property type="component" value="Unassembled WGS sequence"/>
</dbReference>
<dbReference type="PRINTS" id="PR00837">
    <property type="entry name" value="V5TPXLIKE"/>
</dbReference>
<sequence>MLVQHNAYRARNGAPPMTWDPVLANYALANAQQNAATRNLLHTFQQTPGTTPYAGSQTYGENIGFQSGANNPLKIVWLFYNEESQYNRATPGFQTNAGHFTQLVWVGSTRLGCAYVATNDASQTAYYLACEYAPAGNINSPAEFTANVLPNDGSSFPTAPADNI</sequence>
<keyword evidence="3" id="KW-1185">Reference proteome</keyword>